<evidence type="ECO:0000256" key="7">
    <source>
        <dbReference type="ARBA" id="ARBA00023242"/>
    </source>
</evidence>
<dbReference type="SUPFAM" id="SSF48371">
    <property type="entry name" value="ARM repeat"/>
    <property type="match status" value="1"/>
</dbReference>
<evidence type="ECO:0000259" key="8">
    <source>
        <dbReference type="SMART" id="SM00913"/>
    </source>
</evidence>
<evidence type="ECO:0000256" key="5">
    <source>
        <dbReference type="ARBA" id="ARBA00022448"/>
    </source>
</evidence>
<dbReference type="OrthoDB" id="2016913at2759"/>
<dbReference type="AlphaFoldDB" id="A0A9P0AJR6"/>
<dbReference type="Gene3D" id="1.25.10.10">
    <property type="entry name" value="Leucine-rich Repeat Variant"/>
    <property type="match status" value="1"/>
</dbReference>
<dbReference type="Pfam" id="PF18806">
    <property type="entry name" value="Importin_rep_3"/>
    <property type="match status" value="1"/>
</dbReference>
<name>A0A9P0AJR6_BEMTA</name>
<dbReference type="KEGG" id="btab:109029647"/>
<keyword evidence="5" id="KW-0813">Transport</keyword>
<dbReference type="Pfam" id="PF18773">
    <property type="entry name" value="Importin_rep"/>
    <property type="match status" value="1"/>
</dbReference>
<sequence length="955" mass="107391">MDLNSSTLCADSLEVAVSQFYHADTTVQAQAHEWLIQASSGSWDVVWELLQPQRSMEAQFFAATTVHTQLKKHWVPNSLESVTLIKNKLLEAILRYASGPKVILNRLCLSLACFILRTIPTAHPCDMTELFSSFLSQSAQSTWILLEVLKDLPEEVHSMELSKTSSLAVVINFEKNLPSVIAFLRSILDQNAPTSEYSELKLQCIRCASSWLQYGIPLNDSAFLVDHLLPMLLNPQSTDDVEVAADALNQMATHPCTHQYPNSLLQLMERLLPLSECVIKQQQMLNSSSDPDMQNFVSAVFGLYVAICESHSRLILNSLLVPETHQLVLTYIHTLLACSNAPGQYPTQEQYSQLPFSFWYILQDDLQRSEEGHFYALQDILTPIYKNLSQILITKAMFPPEGYSEWTAADKETFRCYRQDVQDTLMYCYSVIHESLLEILLSLLEHTLNEFRNNPSDGRICQTLETCLFGFLSVAENVNISENKYLPQFFMTLKNIPFHVASILTATIEAIGAYADWLNEHNDVLGYVLPLLLDTGLNMPETVASTSMALKDITRPASPSLTPYAEHILIAIQNALNKGTIKRMECIRLMFSVGRALSVLPVETAMKYMDTLLSPLVIQLQTLVEQPPTPQLKSGIEQRLNMLSTVFTSLQENPTLIDDPRQPVFIILEKTIPVLKLITDKWISENTVIEAVMDCLKSSVGIMKDSNSTVVQALLEMLVKAYRARPNTTSLQLATLFLISFHQQQNELMCLLFSEICSTSLRLAESCPDGNLSHHADVIESFYALCAQILKKNLGHYLLSDGVDLHSLFKYAVAALCVPEARTVRSASSFLTTFINISRDTPAFLNIVQLLGEETVIRILMCIGGSVPRQCLDHLTDILMVFNKKYFDNFSRWLKLALSQDGFPSPCASSENKQHFSKSILKERANKRKMQEVVREFSLICRGLISTDHGAQIPS</sequence>
<evidence type="ECO:0000256" key="2">
    <source>
        <dbReference type="ARBA" id="ARBA00007991"/>
    </source>
</evidence>
<accession>A0A9P0AJR6</accession>
<comment type="subunit">
    <text evidence="3">Interacts with UBC9, RAN, RBM8A, eIF-1A and PAX6.</text>
</comment>
<dbReference type="InterPro" id="IPR013598">
    <property type="entry name" value="Exportin-1/Importin-b-like"/>
</dbReference>
<keyword evidence="10" id="KW-1185">Reference proteome</keyword>
<dbReference type="InterPro" id="IPR016024">
    <property type="entry name" value="ARM-type_fold"/>
</dbReference>
<dbReference type="PANTHER" id="PTHR12363:SF33">
    <property type="entry name" value="IMPORTIN-13"/>
    <property type="match status" value="1"/>
</dbReference>
<dbReference type="GO" id="GO:0005634">
    <property type="term" value="C:nucleus"/>
    <property type="evidence" value="ECO:0007669"/>
    <property type="project" value="UniProtKB-SubCell"/>
</dbReference>
<proteinExistence type="inferred from homology"/>
<dbReference type="InterPro" id="IPR001494">
    <property type="entry name" value="Importin-beta_N"/>
</dbReference>
<dbReference type="InterPro" id="IPR011989">
    <property type="entry name" value="ARM-like"/>
</dbReference>
<dbReference type="InterPro" id="IPR040520">
    <property type="entry name" value="Importin_rep_3"/>
</dbReference>
<keyword evidence="6" id="KW-0677">Repeat</keyword>
<gene>
    <name evidence="9" type="ORF">BEMITA_LOCUS11469</name>
</gene>
<organism evidence="9 10">
    <name type="scientific">Bemisia tabaci</name>
    <name type="common">Sweetpotato whitefly</name>
    <name type="synonym">Aleurodes tabaci</name>
    <dbReference type="NCBI Taxonomy" id="7038"/>
    <lineage>
        <taxon>Eukaryota</taxon>
        <taxon>Metazoa</taxon>
        <taxon>Ecdysozoa</taxon>
        <taxon>Arthropoda</taxon>
        <taxon>Hexapoda</taxon>
        <taxon>Insecta</taxon>
        <taxon>Pterygota</taxon>
        <taxon>Neoptera</taxon>
        <taxon>Paraneoptera</taxon>
        <taxon>Hemiptera</taxon>
        <taxon>Sternorrhyncha</taxon>
        <taxon>Aleyrodoidea</taxon>
        <taxon>Aleyrodidae</taxon>
        <taxon>Aleyrodinae</taxon>
        <taxon>Bemisia</taxon>
    </lineage>
</organism>
<dbReference type="Pfam" id="PF08389">
    <property type="entry name" value="Xpo1"/>
    <property type="match status" value="1"/>
</dbReference>
<dbReference type="EMBL" id="OU963868">
    <property type="protein sequence ID" value="CAH0393019.1"/>
    <property type="molecule type" value="Genomic_DNA"/>
</dbReference>
<dbReference type="GO" id="GO:0031267">
    <property type="term" value="F:small GTPase binding"/>
    <property type="evidence" value="ECO:0007669"/>
    <property type="project" value="InterPro"/>
</dbReference>
<feature type="domain" description="Importin N-terminal" evidence="8">
    <location>
        <begin position="31"/>
        <end position="95"/>
    </location>
</feature>
<dbReference type="SMART" id="SM00913">
    <property type="entry name" value="IBN_N"/>
    <property type="match status" value="1"/>
</dbReference>
<comment type="subcellular location">
    <subcellularLocation>
        <location evidence="1">Nucleus</location>
    </subcellularLocation>
</comment>
<evidence type="ECO:0000313" key="9">
    <source>
        <dbReference type="EMBL" id="CAH0393019.1"/>
    </source>
</evidence>
<reference evidence="9" key="1">
    <citation type="submission" date="2021-12" db="EMBL/GenBank/DDBJ databases">
        <authorList>
            <person name="King R."/>
        </authorList>
    </citation>
    <scope>NUCLEOTIDE SEQUENCE</scope>
</reference>
<evidence type="ECO:0000256" key="4">
    <source>
        <dbReference type="ARBA" id="ARBA00016020"/>
    </source>
</evidence>
<dbReference type="Proteomes" id="UP001152759">
    <property type="component" value="Chromosome 7"/>
</dbReference>
<evidence type="ECO:0000256" key="1">
    <source>
        <dbReference type="ARBA" id="ARBA00004123"/>
    </source>
</evidence>
<dbReference type="PANTHER" id="PTHR12363">
    <property type="entry name" value="TRANSPORTIN 3 AND IMPORTIN 13"/>
    <property type="match status" value="1"/>
</dbReference>
<protein>
    <recommendedName>
        <fullName evidence="4">Importin-13</fullName>
    </recommendedName>
</protein>
<dbReference type="GO" id="GO:0006606">
    <property type="term" value="P:protein import into nucleus"/>
    <property type="evidence" value="ECO:0007669"/>
    <property type="project" value="TreeGrafter"/>
</dbReference>
<evidence type="ECO:0000313" key="10">
    <source>
        <dbReference type="Proteomes" id="UP001152759"/>
    </source>
</evidence>
<dbReference type="GO" id="GO:0005737">
    <property type="term" value="C:cytoplasm"/>
    <property type="evidence" value="ECO:0007669"/>
    <property type="project" value="TreeGrafter"/>
</dbReference>
<dbReference type="InterPro" id="IPR051345">
    <property type="entry name" value="Importin_beta-like_NTR"/>
</dbReference>
<dbReference type="Pfam" id="PF03810">
    <property type="entry name" value="IBN_N"/>
    <property type="match status" value="1"/>
</dbReference>
<keyword evidence="7" id="KW-0539">Nucleus</keyword>
<evidence type="ECO:0000256" key="3">
    <source>
        <dbReference type="ARBA" id="ARBA00011422"/>
    </source>
</evidence>
<comment type="similarity">
    <text evidence="2">Belongs to the importin beta family.</text>
</comment>
<evidence type="ECO:0000256" key="6">
    <source>
        <dbReference type="ARBA" id="ARBA00022737"/>
    </source>
</evidence>
<dbReference type="InterPro" id="IPR040709">
    <property type="entry name" value="Importin_rep_1"/>
</dbReference>